<gene>
    <name evidence="1" type="ORF">F4V43_01810</name>
</gene>
<dbReference type="EMBL" id="VYKK01000004">
    <property type="protein sequence ID" value="KAA9007247.1"/>
    <property type="molecule type" value="Genomic_DNA"/>
</dbReference>
<evidence type="ECO:0000313" key="1">
    <source>
        <dbReference type="EMBL" id="KAA9007247.1"/>
    </source>
</evidence>
<keyword evidence="2" id="KW-1185">Reference proteome</keyword>
<evidence type="ECO:0000313" key="2">
    <source>
        <dbReference type="Proteomes" id="UP000367750"/>
    </source>
</evidence>
<name>A0A5J5GGM1_9BACL</name>
<organism evidence="1 2">
    <name type="scientific">Paenibacillus spiritus</name>
    <dbReference type="NCBI Taxonomy" id="2496557"/>
    <lineage>
        <taxon>Bacteria</taxon>
        <taxon>Bacillati</taxon>
        <taxon>Bacillota</taxon>
        <taxon>Bacilli</taxon>
        <taxon>Bacillales</taxon>
        <taxon>Paenibacillaceae</taxon>
        <taxon>Paenibacillus</taxon>
    </lineage>
</organism>
<proteinExistence type="predicted"/>
<reference evidence="1 2" key="1">
    <citation type="submission" date="2019-09" db="EMBL/GenBank/DDBJ databases">
        <title>Bacillus ochoae sp. nov., Paenibacillus whitsoniae sp. nov., Paenibacillus spiritus sp. nov. Isolated from the Mars Exploration Rover during spacecraft assembly.</title>
        <authorList>
            <person name="Seuylemezian A."/>
            <person name="Vaishampayan P."/>
        </authorList>
    </citation>
    <scope>NUCLEOTIDE SEQUENCE [LARGE SCALE GENOMIC DNA]</scope>
    <source>
        <strain evidence="1 2">MER_111</strain>
    </source>
</reference>
<sequence>MMGIVDQLIELLRLVVAAKDDLQEWMDAIDEDMSFDANAIEDTKSLIGEIESTLHEVGT</sequence>
<dbReference type="Proteomes" id="UP000367750">
    <property type="component" value="Unassembled WGS sequence"/>
</dbReference>
<protein>
    <submittedName>
        <fullName evidence="1">Uncharacterized protein</fullName>
    </submittedName>
</protein>
<dbReference type="RefSeq" id="WP_150456537.1">
    <property type="nucleotide sequence ID" value="NZ_VYKK01000004.1"/>
</dbReference>
<dbReference type="AlphaFoldDB" id="A0A5J5GGM1"/>
<accession>A0A5J5GGM1</accession>
<dbReference type="OrthoDB" id="9950122at2"/>
<comment type="caution">
    <text evidence="1">The sequence shown here is derived from an EMBL/GenBank/DDBJ whole genome shotgun (WGS) entry which is preliminary data.</text>
</comment>